<name>A0A9J6BAE0_POLVA</name>
<dbReference type="InterPro" id="IPR043472">
    <property type="entry name" value="Macro_dom-like"/>
</dbReference>
<dbReference type="PANTHER" id="PTHR12521:SF0">
    <property type="entry name" value="ADP-RIBOSE GLYCOHYDROLASE OARD1"/>
    <property type="match status" value="1"/>
</dbReference>
<reference evidence="2" key="1">
    <citation type="submission" date="2021-03" db="EMBL/GenBank/DDBJ databases">
        <title>Chromosome level genome of the anhydrobiotic midge Polypedilum vanderplanki.</title>
        <authorList>
            <person name="Yoshida Y."/>
            <person name="Kikawada T."/>
            <person name="Gusev O."/>
        </authorList>
    </citation>
    <scope>NUCLEOTIDE SEQUENCE</scope>
    <source>
        <strain evidence="2">NIAS01</strain>
        <tissue evidence="2">Whole body or cell culture</tissue>
    </source>
</reference>
<dbReference type="SMART" id="SM00506">
    <property type="entry name" value="A1pp"/>
    <property type="match status" value="1"/>
</dbReference>
<dbReference type="AlphaFoldDB" id="A0A9J6BAE0"/>
<dbReference type="Gene3D" id="3.40.220.10">
    <property type="entry name" value="Leucine Aminopeptidase, subunit E, domain 1"/>
    <property type="match status" value="1"/>
</dbReference>
<evidence type="ECO:0000313" key="3">
    <source>
        <dbReference type="Proteomes" id="UP001107558"/>
    </source>
</evidence>
<dbReference type="Proteomes" id="UP001107558">
    <property type="component" value="Chromosome 4"/>
</dbReference>
<feature type="domain" description="Macro" evidence="1">
    <location>
        <begin position="1"/>
        <end position="149"/>
    </location>
</feature>
<comment type="caution">
    <text evidence="2">The sequence shown here is derived from an EMBL/GenBank/DDBJ whole genome shotgun (WGS) entry which is preliminary data.</text>
</comment>
<dbReference type="OrthoDB" id="2155246at2759"/>
<proteinExistence type="predicted"/>
<dbReference type="PROSITE" id="PS51154">
    <property type="entry name" value="MACRO"/>
    <property type="match status" value="1"/>
</dbReference>
<dbReference type="EMBL" id="JADBJN010000004">
    <property type="protein sequence ID" value="KAG5666552.1"/>
    <property type="molecule type" value="Genomic_DNA"/>
</dbReference>
<keyword evidence="3" id="KW-1185">Reference proteome</keyword>
<evidence type="ECO:0000259" key="1">
    <source>
        <dbReference type="PROSITE" id="PS51154"/>
    </source>
</evidence>
<dbReference type="InterPro" id="IPR002589">
    <property type="entry name" value="Macro_dom"/>
</dbReference>
<dbReference type="CDD" id="cd02901">
    <property type="entry name" value="Macro_Poa1p-like"/>
    <property type="match status" value="1"/>
</dbReference>
<dbReference type="SUPFAM" id="SSF52949">
    <property type="entry name" value="Macro domain-like"/>
    <property type="match status" value="1"/>
</dbReference>
<dbReference type="PANTHER" id="PTHR12521">
    <property type="entry name" value="PROTEIN C6ORF130"/>
    <property type="match status" value="1"/>
</dbReference>
<organism evidence="2 3">
    <name type="scientific">Polypedilum vanderplanki</name>
    <name type="common">Sleeping chironomid midge</name>
    <dbReference type="NCBI Taxonomy" id="319348"/>
    <lineage>
        <taxon>Eukaryota</taxon>
        <taxon>Metazoa</taxon>
        <taxon>Ecdysozoa</taxon>
        <taxon>Arthropoda</taxon>
        <taxon>Hexapoda</taxon>
        <taxon>Insecta</taxon>
        <taxon>Pterygota</taxon>
        <taxon>Neoptera</taxon>
        <taxon>Endopterygota</taxon>
        <taxon>Diptera</taxon>
        <taxon>Nematocera</taxon>
        <taxon>Chironomoidea</taxon>
        <taxon>Chironomidae</taxon>
        <taxon>Chironominae</taxon>
        <taxon>Polypedilum</taxon>
        <taxon>Polypedilum</taxon>
    </lineage>
</organism>
<protein>
    <recommendedName>
        <fullName evidence="1">Macro domain-containing protein</fullName>
    </recommendedName>
</protein>
<sequence length="149" mass="16732">MGFVLKTINGDLFNATVSLAHCVGADFKMGMGIAVKFRDLFGQVDYLKNQKVQSGGCAVLKVNNPDRFIYYLVTKPATAPGILPTYESLESSLRAMREHMLANEVKKIAMPQIGCGLDKLQWNEVEQRLRNIFEKDDVEINVYVYSPPK</sequence>
<accession>A0A9J6BAE0</accession>
<dbReference type="GO" id="GO:0140291">
    <property type="term" value="P:peptidyl-glutamate ADP-deribosylation"/>
    <property type="evidence" value="ECO:0007669"/>
    <property type="project" value="TreeGrafter"/>
</dbReference>
<evidence type="ECO:0000313" key="2">
    <source>
        <dbReference type="EMBL" id="KAG5666552.1"/>
    </source>
</evidence>
<dbReference type="Pfam" id="PF01661">
    <property type="entry name" value="Macro"/>
    <property type="match status" value="1"/>
</dbReference>
<dbReference type="InterPro" id="IPR050892">
    <property type="entry name" value="ADP-ribose_metab_enzymes"/>
</dbReference>
<gene>
    <name evidence="2" type="ORF">PVAND_014570</name>
</gene>